<evidence type="ECO:0000259" key="6">
    <source>
        <dbReference type="PROSITE" id="PS50893"/>
    </source>
</evidence>
<gene>
    <name evidence="7" type="ORF">FAM09_01240</name>
</gene>
<evidence type="ECO:0000256" key="2">
    <source>
        <dbReference type="ARBA" id="ARBA00022448"/>
    </source>
</evidence>
<dbReference type="AlphaFoldDB" id="A0A4S8HYF9"/>
<dbReference type="RefSeq" id="WP_136575259.1">
    <property type="nucleotide sequence ID" value="NZ_STFF01000001.1"/>
</dbReference>
<dbReference type="PANTHER" id="PTHR42711:SF5">
    <property type="entry name" value="ABC TRANSPORTER ATP-BINDING PROTEIN NATA"/>
    <property type="match status" value="1"/>
</dbReference>
<reference evidence="7 8" key="1">
    <citation type="submission" date="2019-04" db="EMBL/GenBank/DDBJ databases">
        <title>Niastella caeni sp. nov., isolated from activated sludge.</title>
        <authorList>
            <person name="Sheng M."/>
        </authorList>
    </citation>
    <scope>NUCLEOTIDE SEQUENCE [LARGE SCALE GENOMIC DNA]</scope>
    <source>
        <strain evidence="7 8">HX-2-15</strain>
    </source>
</reference>
<dbReference type="OrthoDB" id="963173at2"/>
<comment type="similarity">
    <text evidence="1">Belongs to the ABC transporter superfamily.</text>
</comment>
<evidence type="ECO:0000313" key="7">
    <source>
        <dbReference type="EMBL" id="THU40767.1"/>
    </source>
</evidence>
<accession>A0A4S8HYF9</accession>
<evidence type="ECO:0000313" key="8">
    <source>
        <dbReference type="Proteomes" id="UP000306918"/>
    </source>
</evidence>
<dbReference type="GO" id="GO:0005524">
    <property type="term" value="F:ATP binding"/>
    <property type="evidence" value="ECO:0007669"/>
    <property type="project" value="UniProtKB-KW"/>
</dbReference>
<sequence>MTESVVIEARSLIDKVSSDPIAYYPSLLHFSKKYNLGTDIHKEVILLGSIINDLIETDPDNIRTKEYRENIYLKWNDIINRINNQHNLKVHFRKIEESYTIKQKFLDQKPEEKTIFFCKDISRKISDDFSLNNISLDLRLGEITGLVGENGNGKTSLLRIIAGELKANRGSLQYNFSGAPCNNWIEIKRSIGYVKQTLLPWRGVTSVREQLKFTAAMKGITGINNEAQYDFIISRLNLEGHQNKLWNELSGGYRLRFELARQLIWQPKLLILDEPLGNLDIKSQLTFLQDLRNLTNSISNSMAVIISSQNLYEVEKISDHVVFMRNGSAVYNGHVADIGAENKYRCYEIDTSASILDLQNALRNLQVKEIRREAFYKLIFTHENIQSADIMQELGKRDIPVLYFRDITHSTRLLFEK</sequence>
<evidence type="ECO:0000256" key="3">
    <source>
        <dbReference type="ARBA" id="ARBA00022458"/>
    </source>
</evidence>
<dbReference type="PANTHER" id="PTHR42711">
    <property type="entry name" value="ABC TRANSPORTER ATP-BINDING PROTEIN"/>
    <property type="match status" value="1"/>
</dbReference>
<organism evidence="7 8">
    <name type="scientific">Niastella caeni</name>
    <dbReference type="NCBI Taxonomy" id="2569763"/>
    <lineage>
        <taxon>Bacteria</taxon>
        <taxon>Pseudomonadati</taxon>
        <taxon>Bacteroidota</taxon>
        <taxon>Chitinophagia</taxon>
        <taxon>Chitinophagales</taxon>
        <taxon>Chitinophagaceae</taxon>
        <taxon>Niastella</taxon>
    </lineage>
</organism>
<dbReference type="InterPro" id="IPR050763">
    <property type="entry name" value="ABC_transporter_ATP-binding"/>
</dbReference>
<dbReference type="PROSITE" id="PS50893">
    <property type="entry name" value="ABC_TRANSPORTER_2"/>
    <property type="match status" value="1"/>
</dbReference>
<dbReference type="InterPro" id="IPR027417">
    <property type="entry name" value="P-loop_NTPase"/>
</dbReference>
<name>A0A4S8HYF9_9BACT</name>
<proteinExistence type="inferred from homology"/>
<keyword evidence="3" id="KW-0536">Nodulation</keyword>
<keyword evidence="8" id="KW-1185">Reference proteome</keyword>
<comment type="caution">
    <text evidence="7">The sequence shown here is derived from an EMBL/GenBank/DDBJ whole genome shotgun (WGS) entry which is preliminary data.</text>
</comment>
<feature type="domain" description="ABC transporter" evidence="6">
    <location>
        <begin position="116"/>
        <end position="351"/>
    </location>
</feature>
<dbReference type="InterPro" id="IPR003439">
    <property type="entry name" value="ABC_transporter-like_ATP-bd"/>
</dbReference>
<dbReference type="Proteomes" id="UP000306918">
    <property type="component" value="Unassembled WGS sequence"/>
</dbReference>
<dbReference type="Pfam" id="PF00005">
    <property type="entry name" value="ABC_tran"/>
    <property type="match status" value="1"/>
</dbReference>
<keyword evidence="4" id="KW-0547">Nucleotide-binding</keyword>
<evidence type="ECO:0000256" key="4">
    <source>
        <dbReference type="ARBA" id="ARBA00022741"/>
    </source>
</evidence>
<keyword evidence="5 7" id="KW-0067">ATP-binding</keyword>
<dbReference type="SUPFAM" id="SSF52540">
    <property type="entry name" value="P-loop containing nucleoside triphosphate hydrolases"/>
    <property type="match status" value="1"/>
</dbReference>
<keyword evidence="2" id="KW-0813">Transport</keyword>
<evidence type="ECO:0000256" key="5">
    <source>
        <dbReference type="ARBA" id="ARBA00022840"/>
    </source>
</evidence>
<protein>
    <submittedName>
        <fullName evidence="7">ABC transporter ATP-binding protein</fullName>
    </submittedName>
</protein>
<dbReference type="SMART" id="SM00382">
    <property type="entry name" value="AAA"/>
    <property type="match status" value="1"/>
</dbReference>
<dbReference type="InterPro" id="IPR003593">
    <property type="entry name" value="AAA+_ATPase"/>
</dbReference>
<dbReference type="Gene3D" id="3.40.50.300">
    <property type="entry name" value="P-loop containing nucleotide triphosphate hydrolases"/>
    <property type="match status" value="1"/>
</dbReference>
<dbReference type="EMBL" id="STFF01000001">
    <property type="protein sequence ID" value="THU40767.1"/>
    <property type="molecule type" value="Genomic_DNA"/>
</dbReference>
<evidence type="ECO:0000256" key="1">
    <source>
        <dbReference type="ARBA" id="ARBA00005417"/>
    </source>
</evidence>
<dbReference type="GO" id="GO:0016887">
    <property type="term" value="F:ATP hydrolysis activity"/>
    <property type="evidence" value="ECO:0007669"/>
    <property type="project" value="InterPro"/>
</dbReference>